<proteinExistence type="predicted"/>
<name>D9RXT7_THEOJ</name>
<evidence type="ECO:0000313" key="1">
    <source>
        <dbReference type="EMBL" id="ADL08161.1"/>
    </source>
</evidence>
<dbReference type="AlphaFoldDB" id="D9RXT7"/>
<reference evidence="1 2" key="1">
    <citation type="journal article" date="2010" name="Stand. Genomic Sci.">
        <title>Complete genome sequence of Thermosediminibacter oceani type strain (JW/IW-1228P).</title>
        <authorList>
            <person name="Pitluck S."/>
            <person name="Yasawong M."/>
            <person name="Munk C."/>
            <person name="Nolan M."/>
            <person name="Lapidus A."/>
            <person name="Lucas S."/>
            <person name="Glavina Del Rio T."/>
            <person name="Tice H."/>
            <person name="Cheng J.F."/>
            <person name="Bruce D."/>
            <person name="Detter C."/>
            <person name="Tapia R."/>
            <person name="Han C."/>
            <person name="Goodwin L."/>
            <person name="Liolios K."/>
            <person name="Ivanova N."/>
            <person name="Mavromatis K."/>
            <person name="Mikhailova N."/>
            <person name="Pati A."/>
            <person name="Chen A."/>
            <person name="Palaniappan K."/>
            <person name="Land M."/>
            <person name="Hauser L."/>
            <person name="Chang Y.J."/>
            <person name="Jeffries C.D."/>
            <person name="Rohde M."/>
            <person name="Spring S."/>
            <person name="Sikorski J."/>
            <person name="Goker M."/>
            <person name="Woyke T."/>
            <person name="Bristow J."/>
            <person name="Eisen J.A."/>
            <person name="Markowitz V."/>
            <person name="Hugenholtz P."/>
            <person name="Kyrpides N.C."/>
            <person name="Klenk H.P."/>
        </authorList>
    </citation>
    <scope>NUCLEOTIDE SEQUENCE [LARGE SCALE GENOMIC DNA]</scope>
    <source>
        <strain evidence="2">ATCC BAA-1034 / DSM 16646 / JW/IW-1228P</strain>
    </source>
</reference>
<evidence type="ECO:0000313" key="2">
    <source>
        <dbReference type="Proteomes" id="UP000000272"/>
    </source>
</evidence>
<dbReference type="HOGENOM" id="CLU_3240811_0_0_9"/>
<dbReference type="KEGG" id="toc:Toce_1406"/>
<keyword evidence="2" id="KW-1185">Reference proteome</keyword>
<organism evidence="1 2">
    <name type="scientific">Thermosediminibacter oceani (strain ATCC BAA-1034 / DSM 16646 / JW/IW-1228P)</name>
    <dbReference type="NCBI Taxonomy" id="555079"/>
    <lineage>
        <taxon>Bacteria</taxon>
        <taxon>Bacillati</taxon>
        <taxon>Bacillota</taxon>
        <taxon>Clostridia</taxon>
        <taxon>Thermosediminibacterales</taxon>
        <taxon>Thermosediminibacteraceae</taxon>
        <taxon>Thermosediminibacter</taxon>
    </lineage>
</organism>
<dbReference type="Proteomes" id="UP000000272">
    <property type="component" value="Chromosome"/>
</dbReference>
<sequence length="43" mass="4878">MTLTFHEFIIDKNQKYADGEEKSRLMISPREGPVAGKALRIVS</sequence>
<dbReference type="STRING" id="555079.Toce_1406"/>
<accession>D9RXT7</accession>
<dbReference type="EMBL" id="CP002131">
    <property type="protein sequence ID" value="ADL08161.1"/>
    <property type="molecule type" value="Genomic_DNA"/>
</dbReference>
<gene>
    <name evidence="1" type="ordered locus">Toce_1406</name>
</gene>
<protein>
    <submittedName>
        <fullName evidence="1">Uncharacterized protein</fullName>
    </submittedName>
</protein>